<dbReference type="PANTHER" id="PTHR43157:SF31">
    <property type="entry name" value="PHOSPHATIDYLINOSITOL-GLYCAN BIOSYNTHESIS CLASS F PROTEIN"/>
    <property type="match status" value="1"/>
</dbReference>
<gene>
    <name evidence="2" type="ORF">ASTO00021_LOCUS12741</name>
</gene>
<dbReference type="PANTHER" id="PTHR43157">
    <property type="entry name" value="PHOSPHATIDYLINOSITOL-GLYCAN BIOSYNTHESIS CLASS F PROTEIN-RELATED"/>
    <property type="match status" value="1"/>
</dbReference>
<dbReference type="Pfam" id="PF00106">
    <property type="entry name" value="adh_short"/>
    <property type="match status" value="1"/>
</dbReference>
<dbReference type="AlphaFoldDB" id="A0A7S3UZV1"/>
<dbReference type="SUPFAM" id="SSF51735">
    <property type="entry name" value="NAD(P)-binding Rossmann-fold domains"/>
    <property type="match status" value="1"/>
</dbReference>
<evidence type="ECO:0008006" key="3">
    <source>
        <dbReference type="Google" id="ProtNLM"/>
    </source>
</evidence>
<reference evidence="2" key="1">
    <citation type="submission" date="2021-01" db="EMBL/GenBank/DDBJ databases">
        <authorList>
            <person name="Corre E."/>
            <person name="Pelletier E."/>
            <person name="Niang G."/>
            <person name="Scheremetjew M."/>
            <person name="Finn R."/>
            <person name="Kale V."/>
            <person name="Holt S."/>
            <person name="Cochrane G."/>
            <person name="Meng A."/>
            <person name="Brown T."/>
            <person name="Cohen L."/>
        </authorList>
    </citation>
    <scope>NUCLEOTIDE SEQUENCE</scope>
    <source>
        <strain evidence="2">GSBS06</strain>
    </source>
</reference>
<dbReference type="InterPro" id="IPR002347">
    <property type="entry name" value="SDR_fam"/>
</dbReference>
<keyword evidence="1" id="KW-0560">Oxidoreductase</keyword>
<protein>
    <recommendedName>
        <fullName evidence="3">Protochlorophyllide reductase</fullName>
    </recommendedName>
</protein>
<organism evidence="2">
    <name type="scientific">Aplanochytrium stocchinoi</name>
    <dbReference type="NCBI Taxonomy" id="215587"/>
    <lineage>
        <taxon>Eukaryota</taxon>
        <taxon>Sar</taxon>
        <taxon>Stramenopiles</taxon>
        <taxon>Bigyra</taxon>
        <taxon>Labyrinthulomycetes</taxon>
        <taxon>Thraustochytrida</taxon>
        <taxon>Thraustochytriidae</taxon>
        <taxon>Aplanochytrium</taxon>
    </lineage>
</organism>
<proteinExistence type="predicted"/>
<dbReference type="EMBL" id="HBIN01016733">
    <property type="protein sequence ID" value="CAE0442631.1"/>
    <property type="molecule type" value="Transcribed_RNA"/>
</dbReference>
<dbReference type="GO" id="GO:0016491">
    <property type="term" value="F:oxidoreductase activity"/>
    <property type="evidence" value="ECO:0007669"/>
    <property type="project" value="UniProtKB-KW"/>
</dbReference>
<dbReference type="Gene3D" id="3.40.50.720">
    <property type="entry name" value="NAD(P)-binding Rossmann-like Domain"/>
    <property type="match status" value="1"/>
</dbReference>
<evidence type="ECO:0000256" key="1">
    <source>
        <dbReference type="ARBA" id="ARBA00023002"/>
    </source>
</evidence>
<name>A0A7S3UZV1_9STRA</name>
<accession>A0A7S3UZV1</accession>
<dbReference type="InterPro" id="IPR036291">
    <property type="entry name" value="NAD(P)-bd_dom_sf"/>
</dbReference>
<dbReference type="PRINTS" id="PR00081">
    <property type="entry name" value="GDHRDH"/>
</dbReference>
<sequence>MDVADVIYDDFVESLPELTEKVVAITGCTSGTGYWTAVACIRRGAKALILLNRMSERAKKAESSLKDEAARIGSPTVLQTIACDLMSFESVRNAATEVNDLVDKAEYSGLDVLVNNAGVFLMADDRTEDGYDITMQVNHLSHFLLTKLLLGSLRKAADVRGEARIVNHSSTARWVGLPLSESYLSPSEKGALGGDLTPFRMNRYHHSKLCNALFTIALHHKFRERGIENVKVLVADPGLAATHIVDNVGLSTGKLREAYLYFAKHFVPFQSAADGAVPLMQCSFGEDSKSGSFYAPARLGMYGEPTLVIQEGKAVETNPIKGFSERYVLDQNQQKLMWLKSEEAVDEKFFSD</sequence>
<evidence type="ECO:0000313" key="2">
    <source>
        <dbReference type="EMBL" id="CAE0442631.1"/>
    </source>
</evidence>